<reference evidence="2" key="1">
    <citation type="submission" date="2020-08" db="EMBL/GenBank/DDBJ databases">
        <title>Genome sequencing and assembly of the red palm weevil Rhynchophorus ferrugineus.</title>
        <authorList>
            <person name="Dias G.B."/>
            <person name="Bergman C.M."/>
            <person name="Manee M."/>
        </authorList>
    </citation>
    <scope>NUCLEOTIDE SEQUENCE</scope>
    <source>
        <strain evidence="2">AA-2017</strain>
        <tissue evidence="2">Whole larva</tissue>
    </source>
</reference>
<gene>
    <name evidence="2" type="ORF">GWI33_012709</name>
</gene>
<name>A0A834I8G3_RHYFE</name>
<dbReference type="AlphaFoldDB" id="A0A834I8G3"/>
<evidence type="ECO:0000256" key="1">
    <source>
        <dbReference type="SAM" id="MobiDB-lite"/>
    </source>
</evidence>
<proteinExistence type="predicted"/>
<feature type="compositionally biased region" description="Gly residues" evidence="1">
    <location>
        <begin position="158"/>
        <end position="171"/>
    </location>
</feature>
<protein>
    <submittedName>
        <fullName evidence="2">Uncharacterized protein</fullName>
    </submittedName>
</protein>
<sequence>MVLPDPRGTPFYLTKSSNFCRRAPQRPVNIFHRTAQLALTARKSFAATTGSNPTPPSPPPTASITLRNKSWSLIRRNEYRRIPDKSNHVNGTGKAYFLHQTGRPDVDCLLDLKERNLISTSIQITNSTHFRIDLPQIIPSSPAALRTHPDHRIILIPGDGGRGSRGEGGTPGRPDERGRRSFYNPESSILTRRPIDLFVFGYVELDNEESLHAKQAKQISPQLYATGPFRSGRGHSLIVALRLKFRHTRAPRLGIGEQLNLLINTYEMAASARRGGGARIRRFGKGRRARASLITGRAVAEFKSWQRTGFGWLKGRRWYVFSPLPPLLSEESSFWGRLFIYGETGHV</sequence>
<dbReference type="Proteomes" id="UP000625711">
    <property type="component" value="Unassembled WGS sequence"/>
</dbReference>
<keyword evidence="3" id="KW-1185">Reference proteome</keyword>
<evidence type="ECO:0000313" key="2">
    <source>
        <dbReference type="EMBL" id="KAF7274611.1"/>
    </source>
</evidence>
<comment type="caution">
    <text evidence="2">The sequence shown here is derived from an EMBL/GenBank/DDBJ whole genome shotgun (WGS) entry which is preliminary data.</text>
</comment>
<dbReference type="EMBL" id="JAACXV010012476">
    <property type="protein sequence ID" value="KAF7274611.1"/>
    <property type="molecule type" value="Genomic_DNA"/>
</dbReference>
<feature type="region of interest" description="Disordered" evidence="1">
    <location>
        <begin position="154"/>
        <end position="182"/>
    </location>
</feature>
<evidence type="ECO:0000313" key="3">
    <source>
        <dbReference type="Proteomes" id="UP000625711"/>
    </source>
</evidence>
<accession>A0A834I8G3</accession>
<organism evidence="2 3">
    <name type="scientific">Rhynchophorus ferrugineus</name>
    <name type="common">Red palm weevil</name>
    <name type="synonym">Curculio ferrugineus</name>
    <dbReference type="NCBI Taxonomy" id="354439"/>
    <lineage>
        <taxon>Eukaryota</taxon>
        <taxon>Metazoa</taxon>
        <taxon>Ecdysozoa</taxon>
        <taxon>Arthropoda</taxon>
        <taxon>Hexapoda</taxon>
        <taxon>Insecta</taxon>
        <taxon>Pterygota</taxon>
        <taxon>Neoptera</taxon>
        <taxon>Endopterygota</taxon>
        <taxon>Coleoptera</taxon>
        <taxon>Polyphaga</taxon>
        <taxon>Cucujiformia</taxon>
        <taxon>Curculionidae</taxon>
        <taxon>Dryophthorinae</taxon>
        <taxon>Rhynchophorus</taxon>
    </lineage>
</organism>